<dbReference type="AlphaFoldDB" id="A0A0G4JPK0"/>
<evidence type="ECO:0000313" key="5">
    <source>
        <dbReference type="Proteomes" id="UP000285972"/>
    </source>
</evidence>
<evidence type="ECO:0000259" key="1">
    <source>
        <dbReference type="PROSITE" id="PS51085"/>
    </source>
</evidence>
<evidence type="ECO:0000313" key="3">
    <source>
        <dbReference type="EMBL" id="RLM28983.1"/>
    </source>
</evidence>
<dbReference type="GO" id="GO:0051537">
    <property type="term" value="F:2 iron, 2 sulfur cluster binding"/>
    <property type="evidence" value="ECO:0007669"/>
    <property type="project" value="InterPro"/>
</dbReference>
<feature type="domain" description="2Fe-2S ferredoxin-type" evidence="1">
    <location>
        <begin position="4"/>
        <end position="86"/>
    </location>
</feature>
<dbReference type="InterPro" id="IPR001041">
    <property type="entry name" value="2Fe-2S_ferredoxin-type"/>
</dbReference>
<organism evidence="2 4">
    <name type="scientific">Brenneria goodwinii</name>
    <dbReference type="NCBI Taxonomy" id="1109412"/>
    <lineage>
        <taxon>Bacteria</taxon>
        <taxon>Pseudomonadati</taxon>
        <taxon>Pseudomonadota</taxon>
        <taxon>Gammaproteobacteria</taxon>
        <taxon>Enterobacterales</taxon>
        <taxon>Pectobacteriaceae</taxon>
        <taxon>Brenneria</taxon>
    </lineage>
</organism>
<keyword evidence="4" id="KW-1185">Reference proteome</keyword>
<reference evidence="3 5" key="3">
    <citation type="submission" date="2016-09" db="EMBL/GenBank/DDBJ databases">
        <authorList>
            <person name="Doonan J."/>
            <person name="Pachebat J.A."/>
            <person name="Golyshin P.N."/>
            <person name="Denman S."/>
            <person name="Mcdonald J.E."/>
        </authorList>
    </citation>
    <scope>NUCLEOTIDE SEQUENCE [LARGE SCALE GENOMIC DNA]</scope>
    <source>
        <strain evidence="3 5">FRB141</strain>
    </source>
</reference>
<dbReference type="Proteomes" id="UP000285972">
    <property type="component" value="Unassembled WGS sequence"/>
</dbReference>
<dbReference type="KEGG" id="bgj:AWC36_12545"/>
<dbReference type="InterPro" id="IPR006058">
    <property type="entry name" value="2Fe2S_fd_BS"/>
</dbReference>
<dbReference type="InterPro" id="IPR036010">
    <property type="entry name" value="2Fe-2S_ferredoxin-like_sf"/>
</dbReference>
<reference evidence="4" key="1">
    <citation type="submission" date="2015-01" db="EMBL/GenBank/DDBJ databases">
        <authorList>
            <person name="Paterson Steve"/>
        </authorList>
    </citation>
    <scope>NUCLEOTIDE SEQUENCE [LARGE SCALE GENOMIC DNA]</scope>
    <source>
        <strain evidence="4">OBR1</strain>
    </source>
</reference>
<dbReference type="Pfam" id="PF00111">
    <property type="entry name" value="Fer2"/>
    <property type="match status" value="1"/>
</dbReference>
<dbReference type="RefSeq" id="WP_048635748.1">
    <property type="nucleotide sequence ID" value="NZ_CGIG01000001.1"/>
</dbReference>
<sequence>MTASTITLRASGAQFTCSDRHASLLDALESQRMSVEYQCRSGYCGSCRIRLLKGNVVYRQAPLACVQQGEILPCCCMPVNDIELDM</sequence>
<dbReference type="OrthoDB" id="9806195at2"/>
<name>A0A0G4JPK0_9GAMM</name>
<dbReference type="CDD" id="cd00207">
    <property type="entry name" value="fer2"/>
    <property type="match status" value="1"/>
</dbReference>
<proteinExistence type="predicted"/>
<dbReference type="PROSITE" id="PS51085">
    <property type="entry name" value="2FE2S_FER_2"/>
    <property type="match status" value="1"/>
</dbReference>
<evidence type="ECO:0000313" key="2">
    <source>
        <dbReference type="EMBL" id="CPR13823.1"/>
    </source>
</evidence>
<reference evidence="2" key="2">
    <citation type="submission" date="2015-01" db="EMBL/GenBank/DDBJ databases">
        <authorList>
            <person name="Xiang T."/>
            <person name="Song Y."/>
            <person name="Huang L."/>
            <person name="Wang B."/>
            <person name="Wu P."/>
        </authorList>
    </citation>
    <scope>NUCLEOTIDE SEQUENCE [LARGE SCALE GENOMIC DNA]</scope>
    <source>
        <strain evidence="2">OBR1</strain>
    </source>
</reference>
<gene>
    <name evidence="3" type="ORF">BIY26_02100</name>
    <name evidence="2" type="ORF">BN1221_00227</name>
</gene>
<dbReference type="Gene3D" id="3.10.20.30">
    <property type="match status" value="1"/>
</dbReference>
<dbReference type="NCBIfam" id="NF007985">
    <property type="entry name" value="PRK10713.1"/>
    <property type="match status" value="1"/>
</dbReference>
<dbReference type="EMBL" id="MJLX01000003">
    <property type="protein sequence ID" value="RLM28983.1"/>
    <property type="molecule type" value="Genomic_DNA"/>
</dbReference>
<dbReference type="PROSITE" id="PS00197">
    <property type="entry name" value="2FE2S_FER_1"/>
    <property type="match status" value="1"/>
</dbReference>
<dbReference type="GeneID" id="70907632"/>
<protein>
    <submittedName>
        <fullName evidence="2 3">Ferredoxin</fullName>
    </submittedName>
</protein>
<dbReference type="InterPro" id="IPR012675">
    <property type="entry name" value="Beta-grasp_dom_sf"/>
</dbReference>
<dbReference type="Proteomes" id="UP000044377">
    <property type="component" value="Unassembled WGS sequence"/>
</dbReference>
<dbReference type="SUPFAM" id="SSF54292">
    <property type="entry name" value="2Fe-2S ferredoxin-like"/>
    <property type="match status" value="1"/>
</dbReference>
<dbReference type="EMBL" id="CGIG01000001">
    <property type="protein sequence ID" value="CPR13823.1"/>
    <property type="molecule type" value="Genomic_DNA"/>
</dbReference>
<dbReference type="STRING" id="1109412.BN1221_00227"/>
<accession>A0A0G4JPK0</accession>
<evidence type="ECO:0000313" key="4">
    <source>
        <dbReference type="Proteomes" id="UP000044377"/>
    </source>
</evidence>